<name>A0A9D2EQH6_9FIRM</name>
<organism evidence="10 11">
    <name type="scientific">Candidatus Gemmiger excrementigallinarum</name>
    <dbReference type="NCBI Taxonomy" id="2838609"/>
    <lineage>
        <taxon>Bacteria</taxon>
        <taxon>Bacillati</taxon>
        <taxon>Bacillota</taxon>
        <taxon>Clostridia</taxon>
        <taxon>Eubacteriales</taxon>
        <taxon>Gemmiger</taxon>
    </lineage>
</organism>
<dbReference type="NCBIfam" id="TIGR00457">
    <property type="entry name" value="asnS"/>
    <property type="match status" value="1"/>
</dbReference>
<evidence type="ECO:0000313" key="11">
    <source>
        <dbReference type="Proteomes" id="UP000824048"/>
    </source>
</evidence>
<accession>A0A9D2EQH6</accession>
<evidence type="ECO:0000256" key="2">
    <source>
        <dbReference type="ARBA" id="ARBA00012816"/>
    </source>
</evidence>
<dbReference type="GO" id="GO:0140096">
    <property type="term" value="F:catalytic activity, acting on a protein"/>
    <property type="evidence" value="ECO:0007669"/>
    <property type="project" value="UniProtKB-ARBA"/>
</dbReference>
<evidence type="ECO:0000256" key="4">
    <source>
        <dbReference type="ARBA" id="ARBA00022741"/>
    </source>
</evidence>
<dbReference type="PROSITE" id="PS50862">
    <property type="entry name" value="AA_TRNA_LIGASE_II"/>
    <property type="match status" value="1"/>
</dbReference>
<dbReference type="InterPro" id="IPR004364">
    <property type="entry name" value="Aa-tRNA-synt_II"/>
</dbReference>
<dbReference type="PANTHER" id="PTHR22594">
    <property type="entry name" value="ASPARTYL/LYSYL-TRNA SYNTHETASE"/>
    <property type="match status" value="1"/>
</dbReference>
<dbReference type="PRINTS" id="PR01042">
    <property type="entry name" value="TRNASYNTHASP"/>
</dbReference>
<dbReference type="InterPro" id="IPR006195">
    <property type="entry name" value="aa-tRNA-synth_II"/>
</dbReference>
<feature type="domain" description="Aminoacyl-transfer RNA synthetases class-II family profile" evidence="9">
    <location>
        <begin position="1"/>
        <end position="225"/>
    </location>
</feature>
<keyword evidence="4" id="KW-0547">Nucleotide-binding</keyword>
<dbReference type="GO" id="GO:0016740">
    <property type="term" value="F:transferase activity"/>
    <property type="evidence" value="ECO:0007669"/>
    <property type="project" value="UniProtKB-ARBA"/>
</dbReference>
<feature type="non-terminal residue" evidence="10">
    <location>
        <position position="1"/>
    </location>
</feature>
<dbReference type="PANTHER" id="PTHR22594:SF34">
    <property type="entry name" value="ASPARAGINE--TRNA LIGASE, MITOCHONDRIAL-RELATED"/>
    <property type="match status" value="1"/>
</dbReference>
<evidence type="ECO:0000256" key="5">
    <source>
        <dbReference type="ARBA" id="ARBA00022840"/>
    </source>
</evidence>
<dbReference type="Pfam" id="PF00152">
    <property type="entry name" value="tRNA-synt_2"/>
    <property type="match status" value="1"/>
</dbReference>
<dbReference type="AlphaFoldDB" id="A0A9D2EQH6"/>
<evidence type="ECO:0000256" key="7">
    <source>
        <dbReference type="ARBA" id="ARBA00023146"/>
    </source>
</evidence>
<reference evidence="10" key="1">
    <citation type="journal article" date="2021" name="PeerJ">
        <title>Extensive microbial diversity within the chicken gut microbiome revealed by metagenomics and culture.</title>
        <authorList>
            <person name="Gilroy R."/>
            <person name="Ravi A."/>
            <person name="Getino M."/>
            <person name="Pursley I."/>
            <person name="Horton D.L."/>
            <person name="Alikhan N.F."/>
            <person name="Baker D."/>
            <person name="Gharbi K."/>
            <person name="Hall N."/>
            <person name="Watson M."/>
            <person name="Adriaenssens E.M."/>
            <person name="Foster-Nyarko E."/>
            <person name="Jarju S."/>
            <person name="Secka A."/>
            <person name="Antonio M."/>
            <person name="Oren A."/>
            <person name="Chaudhuri R.R."/>
            <person name="La Ragione R."/>
            <person name="Hildebrand F."/>
            <person name="Pallen M.J."/>
        </authorList>
    </citation>
    <scope>NUCLEOTIDE SEQUENCE</scope>
    <source>
        <strain evidence="10">ChiSxjej1B13-11774</strain>
    </source>
</reference>
<dbReference type="InterPro" id="IPR004522">
    <property type="entry name" value="Asn-tRNA-ligase"/>
</dbReference>
<gene>
    <name evidence="10" type="primary">asnS</name>
    <name evidence="10" type="ORF">H9811_05415</name>
</gene>
<evidence type="ECO:0000256" key="3">
    <source>
        <dbReference type="ARBA" id="ARBA00022598"/>
    </source>
</evidence>
<dbReference type="GO" id="GO:0006421">
    <property type="term" value="P:asparaginyl-tRNA aminoacylation"/>
    <property type="evidence" value="ECO:0007669"/>
    <property type="project" value="UniProtKB-UniRule"/>
</dbReference>
<keyword evidence="7" id="KW-0030">Aminoacyl-tRNA synthetase</keyword>
<dbReference type="EC" id="6.1.1.22" evidence="2 8"/>
<dbReference type="Proteomes" id="UP000824048">
    <property type="component" value="Unassembled WGS sequence"/>
</dbReference>
<dbReference type="GO" id="GO:0005524">
    <property type="term" value="F:ATP binding"/>
    <property type="evidence" value="ECO:0007669"/>
    <property type="project" value="UniProtKB-KW"/>
</dbReference>
<sequence length="233" mass="27160">TFRAEKSYDTRHAAEFWMIEPEMAFADLNTYMDTAEAMTKYIIRFLLDNCPDELAFFNQFFDKGLIERLELVANSDFARVSYTDAIELLKQNDANFQYKVSWGMDLQTEHERYLTEQIFKKPVFVTDYPKEIKAFYMRQNEDGKTVAAADMLVPGIGELIGGSQREERLDVLLARLDELGLRREDYDWYLDLRRFGSVKHAGYGLGFERLLMYVTGIPNIRDVIPFPRTCGGF</sequence>
<evidence type="ECO:0000256" key="1">
    <source>
        <dbReference type="ARBA" id="ARBA00008226"/>
    </source>
</evidence>
<keyword evidence="5" id="KW-0067">ATP-binding</keyword>
<evidence type="ECO:0000259" key="9">
    <source>
        <dbReference type="PROSITE" id="PS50862"/>
    </source>
</evidence>
<dbReference type="InterPro" id="IPR002312">
    <property type="entry name" value="Asp/Asn-tRNA-synth_IIb"/>
</dbReference>
<dbReference type="EMBL" id="DXBP01000034">
    <property type="protein sequence ID" value="HIZ41984.1"/>
    <property type="molecule type" value="Genomic_DNA"/>
</dbReference>
<dbReference type="SUPFAM" id="SSF55681">
    <property type="entry name" value="Class II aaRS and biotin synthetases"/>
    <property type="match status" value="1"/>
</dbReference>
<proteinExistence type="inferred from homology"/>
<keyword evidence="3 10" id="KW-0436">Ligase</keyword>
<evidence type="ECO:0000256" key="8">
    <source>
        <dbReference type="NCBIfam" id="TIGR00457"/>
    </source>
</evidence>
<evidence type="ECO:0000313" key="10">
    <source>
        <dbReference type="EMBL" id="HIZ41984.1"/>
    </source>
</evidence>
<evidence type="ECO:0000256" key="6">
    <source>
        <dbReference type="ARBA" id="ARBA00022917"/>
    </source>
</evidence>
<keyword evidence="6" id="KW-0648">Protein biosynthesis</keyword>
<dbReference type="GO" id="GO:0004816">
    <property type="term" value="F:asparagine-tRNA ligase activity"/>
    <property type="evidence" value="ECO:0007669"/>
    <property type="project" value="UniProtKB-UniRule"/>
</dbReference>
<dbReference type="InterPro" id="IPR045864">
    <property type="entry name" value="aa-tRNA-synth_II/BPL/LPL"/>
</dbReference>
<comment type="similarity">
    <text evidence="1">Belongs to the class-II aminoacyl-tRNA synthetase family.</text>
</comment>
<protein>
    <recommendedName>
        <fullName evidence="2 8">Asparagine--tRNA ligase</fullName>
        <ecNumber evidence="2 8">6.1.1.22</ecNumber>
    </recommendedName>
</protein>
<dbReference type="Gene3D" id="3.30.930.10">
    <property type="entry name" value="Bira Bifunctional Protein, Domain 2"/>
    <property type="match status" value="1"/>
</dbReference>
<reference evidence="10" key="2">
    <citation type="submission" date="2021-04" db="EMBL/GenBank/DDBJ databases">
        <authorList>
            <person name="Gilroy R."/>
        </authorList>
    </citation>
    <scope>NUCLEOTIDE SEQUENCE</scope>
    <source>
        <strain evidence="10">ChiSxjej1B13-11774</strain>
    </source>
</reference>
<comment type="caution">
    <text evidence="10">The sequence shown here is derived from an EMBL/GenBank/DDBJ whole genome shotgun (WGS) entry which is preliminary data.</text>
</comment>